<protein>
    <submittedName>
        <fullName evidence="2">P-loop containing nucleoside triphosphate hydrolase protein</fullName>
    </submittedName>
</protein>
<dbReference type="Proteomes" id="UP000076532">
    <property type="component" value="Unassembled WGS sequence"/>
</dbReference>
<feature type="domain" description="G" evidence="1">
    <location>
        <begin position="15"/>
        <end position="83"/>
    </location>
</feature>
<dbReference type="SUPFAM" id="SSF52540">
    <property type="entry name" value="P-loop containing nucleoside triphosphate hydrolases"/>
    <property type="match status" value="1"/>
</dbReference>
<gene>
    <name evidence="2" type="ORF">FIBSPDRAFT_811066</name>
</gene>
<dbReference type="InterPro" id="IPR006073">
    <property type="entry name" value="GTP-bd"/>
</dbReference>
<dbReference type="InterPro" id="IPR027417">
    <property type="entry name" value="P-loop_NTPase"/>
</dbReference>
<organism evidence="2 3">
    <name type="scientific">Athelia psychrophila</name>
    <dbReference type="NCBI Taxonomy" id="1759441"/>
    <lineage>
        <taxon>Eukaryota</taxon>
        <taxon>Fungi</taxon>
        <taxon>Dikarya</taxon>
        <taxon>Basidiomycota</taxon>
        <taxon>Agaricomycotina</taxon>
        <taxon>Agaricomycetes</taxon>
        <taxon>Agaricomycetidae</taxon>
        <taxon>Atheliales</taxon>
        <taxon>Atheliaceae</taxon>
        <taxon>Athelia</taxon>
    </lineage>
</organism>
<evidence type="ECO:0000313" key="2">
    <source>
        <dbReference type="EMBL" id="KZP33674.1"/>
    </source>
</evidence>
<accession>A0A166WEB9</accession>
<dbReference type="GO" id="GO:0016787">
    <property type="term" value="F:hydrolase activity"/>
    <property type="evidence" value="ECO:0007669"/>
    <property type="project" value="UniProtKB-KW"/>
</dbReference>
<dbReference type="Pfam" id="PF01926">
    <property type="entry name" value="MMR_HSR1"/>
    <property type="match status" value="1"/>
</dbReference>
<dbReference type="EMBL" id="KV417482">
    <property type="protein sequence ID" value="KZP33674.1"/>
    <property type="molecule type" value="Genomic_DNA"/>
</dbReference>
<dbReference type="GO" id="GO:0005525">
    <property type="term" value="F:GTP binding"/>
    <property type="evidence" value="ECO:0007669"/>
    <property type="project" value="InterPro"/>
</dbReference>
<name>A0A166WEB9_9AGAM</name>
<evidence type="ECO:0000313" key="3">
    <source>
        <dbReference type="Proteomes" id="UP000076532"/>
    </source>
</evidence>
<dbReference type="AlphaFoldDB" id="A0A166WEB9"/>
<sequence>MTQTPETQKPPQNNVIIFGQTGAGKSSLVNMVLGEILAGTSSNAQSCTFESTPYEVEISGKKLTLWDTAGFEDAGDPVEPSGPNILGKKAIVSLYGLIEKLDQGISLLVFCVRGPRITKTVWENYKLFHSAFCQGKVPIVLVVTGLEEIDPMDGWWLDNKKQFHGRGMVFGGQACVTASKGKVNKTTGLGVYQDEFDDSREKVRRLLVEQYTEQPWKMEKIPWLVVTVSRGILAFANMLGVTTQGVARNLYQTLLDEGFSVEDAARLHVRAIFGGPLITVADSAVLTYRVLHISLNTRFFSNARSEALCDRSSHSCFNRQVLIPH</sequence>
<dbReference type="CDD" id="cd00882">
    <property type="entry name" value="Ras_like_GTPase"/>
    <property type="match status" value="1"/>
</dbReference>
<dbReference type="OrthoDB" id="8954335at2759"/>
<keyword evidence="2" id="KW-0378">Hydrolase</keyword>
<proteinExistence type="predicted"/>
<keyword evidence="3" id="KW-1185">Reference proteome</keyword>
<dbReference type="Gene3D" id="3.40.50.300">
    <property type="entry name" value="P-loop containing nucleotide triphosphate hydrolases"/>
    <property type="match status" value="1"/>
</dbReference>
<reference evidence="2 3" key="1">
    <citation type="journal article" date="2016" name="Mol. Biol. Evol.">
        <title>Comparative Genomics of Early-Diverging Mushroom-Forming Fungi Provides Insights into the Origins of Lignocellulose Decay Capabilities.</title>
        <authorList>
            <person name="Nagy L.G."/>
            <person name="Riley R."/>
            <person name="Tritt A."/>
            <person name="Adam C."/>
            <person name="Daum C."/>
            <person name="Floudas D."/>
            <person name="Sun H."/>
            <person name="Yadav J.S."/>
            <person name="Pangilinan J."/>
            <person name="Larsson K.H."/>
            <person name="Matsuura K."/>
            <person name="Barry K."/>
            <person name="Labutti K."/>
            <person name="Kuo R."/>
            <person name="Ohm R.A."/>
            <person name="Bhattacharya S.S."/>
            <person name="Shirouzu T."/>
            <person name="Yoshinaga Y."/>
            <person name="Martin F.M."/>
            <person name="Grigoriev I.V."/>
            <person name="Hibbett D.S."/>
        </authorList>
    </citation>
    <scope>NUCLEOTIDE SEQUENCE [LARGE SCALE GENOMIC DNA]</scope>
    <source>
        <strain evidence="2 3">CBS 109695</strain>
    </source>
</reference>
<evidence type="ECO:0000259" key="1">
    <source>
        <dbReference type="Pfam" id="PF01926"/>
    </source>
</evidence>